<proteinExistence type="predicted"/>
<dbReference type="STRING" id="1005945.SAMN05216561_114127"/>
<organism evidence="1 2">
    <name type="scientific">Nocardioides psychrotolerans</name>
    <dbReference type="NCBI Taxonomy" id="1005945"/>
    <lineage>
        <taxon>Bacteria</taxon>
        <taxon>Bacillati</taxon>
        <taxon>Actinomycetota</taxon>
        <taxon>Actinomycetes</taxon>
        <taxon>Propionibacteriales</taxon>
        <taxon>Nocardioidaceae</taxon>
        <taxon>Nocardioides</taxon>
    </lineage>
</organism>
<keyword evidence="2" id="KW-1185">Reference proteome</keyword>
<protein>
    <submittedName>
        <fullName evidence="1">Uncharacterized protein</fullName>
    </submittedName>
</protein>
<dbReference type="EMBL" id="FOQG01000014">
    <property type="protein sequence ID" value="SFI89574.1"/>
    <property type="molecule type" value="Genomic_DNA"/>
</dbReference>
<accession>A0A1I3LXS1</accession>
<evidence type="ECO:0000313" key="2">
    <source>
        <dbReference type="Proteomes" id="UP000198649"/>
    </source>
</evidence>
<reference evidence="1 2" key="1">
    <citation type="submission" date="2016-10" db="EMBL/GenBank/DDBJ databases">
        <authorList>
            <person name="de Groot N.N."/>
        </authorList>
    </citation>
    <scope>NUCLEOTIDE SEQUENCE [LARGE SCALE GENOMIC DNA]</scope>
    <source>
        <strain evidence="1 2">CGMCC 1.11156</strain>
    </source>
</reference>
<sequence>MGDAPEGGLSRLSGFARHRRSKRIIANFTGFEADLLRSLASQLVELLRNEAAVPRDDQDPFEAMMDFSGPTAEPEDPVLARLFPTAYPNDDEAASEFRRFTEGGLRDGKAAAAVTIIDTLEEAGLPDQLSEDGLMIDVELDEPTAVSWMRSFTDLRLALATRLEIEDGDEDYWASLPDEDPRSQAHDIYEWVGYLQETIVGALSR</sequence>
<name>A0A1I3LXS1_9ACTN</name>
<gene>
    <name evidence="1" type="ORF">SAMN05216561_114127</name>
</gene>
<dbReference type="Proteomes" id="UP000198649">
    <property type="component" value="Unassembled WGS sequence"/>
</dbReference>
<evidence type="ECO:0000313" key="1">
    <source>
        <dbReference type="EMBL" id="SFI89574.1"/>
    </source>
</evidence>
<dbReference type="InterPro" id="IPR018561">
    <property type="entry name" value="AosR"/>
</dbReference>
<dbReference type="Pfam" id="PF09438">
    <property type="entry name" value="DUF2017"/>
    <property type="match status" value="1"/>
</dbReference>
<dbReference type="AlphaFoldDB" id="A0A1I3LXS1"/>